<keyword evidence="1 5" id="KW-0963">Cytoplasm</keyword>
<sequence length="193" mass="19890">MTDEDNRPDNGGAARRVLLGHITGAHGIRGAVLVRSYTAEPSAIADYGPLEDEGGSATFTLSVEGGTAKGVICRVAGVDDRNGAERLKGVALYVPRDRLPPPDDGEYYHTDLVGLAAVTEAGVALGEVVAVLNYGAGDILEVRPEGAKRTDLYPMTETVVVRVDIAGGVIVIAPPEEVDAGDANGDAVAGDEP</sequence>
<comment type="similarity">
    <text evidence="5">Belongs to the RimM family.</text>
</comment>
<evidence type="ECO:0000256" key="3">
    <source>
        <dbReference type="ARBA" id="ARBA00022552"/>
    </source>
</evidence>
<dbReference type="PANTHER" id="PTHR33692:SF1">
    <property type="entry name" value="RIBOSOME MATURATION FACTOR RIMM"/>
    <property type="match status" value="1"/>
</dbReference>
<keyword evidence="9" id="KW-1185">Reference proteome</keyword>
<dbReference type="Pfam" id="PF01782">
    <property type="entry name" value="RimM"/>
    <property type="match status" value="1"/>
</dbReference>
<dbReference type="InterPro" id="IPR056792">
    <property type="entry name" value="PRC_RimM"/>
</dbReference>
<dbReference type="GO" id="GO:0006364">
    <property type="term" value="P:rRNA processing"/>
    <property type="evidence" value="ECO:0007669"/>
    <property type="project" value="UniProtKB-UniRule"/>
</dbReference>
<dbReference type="InterPro" id="IPR011033">
    <property type="entry name" value="PRC_barrel-like_sf"/>
</dbReference>
<evidence type="ECO:0000256" key="4">
    <source>
        <dbReference type="ARBA" id="ARBA00023186"/>
    </source>
</evidence>
<dbReference type="STRING" id="1029756.W911_02055"/>
<reference evidence="8 9" key="1">
    <citation type="journal article" date="2014" name="Genome Announc.">
        <title>Complete Genome Sequence of Hyphomicrobium nitrativorans Strain NL23, a Denitrifying Bacterium Isolated from Biofilm of a Methanol-Fed Denitrification System Treating Seawater at the Montreal Biodome.</title>
        <authorList>
            <person name="Martineau C."/>
            <person name="Villeneuve C."/>
            <person name="Mauffrey F."/>
            <person name="Villemur R."/>
        </authorList>
    </citation>
    <scope>NUCLEOTIDE SEQUENCE [LARGE SCALE GENOMIC DNA]</scope>
    <source>
        <strain evidence="8">NL23</strain>
    </source>
</reference>
<dbReference type="OrthoDB" id="9788191at2"/>
<proteinExistence type="inferred from homology"/>
<dbReference type="PANTHER" id="PTHR33692">
    <property type="entry name" value="RIBOSOME MATURATION FACTOR RIMM"/>
    <property type="match status" value="1"/>
</dbReference>
<gene>
    <name evidence="5" type="primary">rimM</name>
    <name evidence="8" type="ORF">W911_02055</name>
</gene>
<comment type="domain">
    <text evidence="5">The PRC barrel domain binds ribosomal protein uS19.</text>
</comment>
<dbReference type="SUPFAM" id="SSF50447">
    <property type="entry name" value="Translation proteins"/>
    <property type="match status" value="1"/>
</dbReference>
<evidence type="ECO:0000313" key="9">
    <source>
        <dbReference type="Proteomes" id="UP000018542"/>
    </source>
</evidence>
<keyword evidence="3 5" id="KW-0698">rRNA processing</keyword>
<dbReference type="HAMAP" id="MF_00014">
    <property type="entry name" value="Ribosome_mat_RimM"/>
    <property type="match status" value="1"/>
</dbReference>
<dbReference type="GO" id="GO:0042274">
    <property type="term" value="P:ribosomal small subunit biogenesis"/>
    <property type="evidence" value="ECO:0007669"/>
    <property type="project" value="UniProtKB-UniRule"/>
</dbReference>
<dbReference type="InterPro" id="IPR011961">
    <property type="entry name" value="RimM"/>
</dbReference>
<dbReference type="Proteomes" id="UP000018542">
    <property type="component" value="Chromosome"/>
</dbReference>
<comment type="subcellular location">
    <subcellularLocation>
        <location evidence="5">Cytoplasm</location>
    </subcellularLocation>
</comment>
<evidence type="ECO:0000256" key="2">
    <source>
        <dbReference type="ARBA" id="ARBA00022517"/>
    </source>
</evidence>
<comment type="subunit">
    <text evidence="5">Binds ribosomal protein uS19.</text>
</comment>
<dbReference type="GO" id="GO:0005840">
    <property type="term" value="C:ribosome"/>
    <property type="evidence" value="ECO:0007669"/>
    <property type="project" value="InterPro"/>
</dbReference>
<evidence type="ECO:0000259" key="7">
    <source>
        <dbReference type="Pfam" id="PF24986"/>
    </source>
</evidence>
<accession>V5SBV9</accession>
<evidence type="ECO:0000313" key="8">
    <source>
        <dbReference type="EMBL" id="AHB47459.1"/>
    </source>
</evidence>
<dbReference type="Gene3D" id="2.40.30.60">
    <property type="entry name" value="RimM"/>
    <property type="match status" value="1"/>
</dbReference>
<keyword evidence="2 5" id="KW-0690">Ribosome biogenesis</keyword>
<dbReference type="Pfam" id="PF24986">
    <property type="entry name" value="PRC_RimM"/>
    <property type="match status" value="1"/>
</dbReference>
<dbReference type="InterPro" id="IPR036976">
    <property type="entry name" value="RimM_N_sf"/>
</dbReference>
<keyword evidence="4 5" id="KW-0143">Chaperone</keyword>
<evidence type="ECO:0000256" key="5">
    <source>
        <dbReference type="HAMAP-Rule" id="MF_00014"/>
    </source>
</evidence>
<dbReference type="PATRIC" id="fig|1029756.8.peg.438"/>
<feature type="domain" description="RimM N-terminal" evidence="6">
    <location>
        <begin position="19"/>
        <end position="97"/>
    </location>
</feature>
<dbReference type="GO" id="GO:0043022">
    <property type="term" value="F:ribosome binding"/>
    <property type="evidence" value="ECO:0007669"/>
    <property type="project" value="InterPro"/>
</dbReference>
<dbReference type="RefSeq" id="WP_023785841.1">
    <property type="nucleotide sequence ID" value="NC_022997.1"/>
</dbReference>
<name>V5SBV9_9HYPH</name>
<dbReference type="HOGENOM" id="CLU_077636_0_1_5"/>
<dbReference type="SUPFAM" id="SSF50346">
    <property type="entry name" value="PRC-barrel domain"/>
    <property type="match status" value="1"/>
</dbReference>
<comment type="function">
    <text evidence="5">An accessory protein needed during the final step in the assembly of 30S ribosomal subunit, possibly for assembly of the head region. Essential for efficient processing of 16S rRNA. May be needed both before and after RbfA during the maturation of 16S rRNA. It has affinity for free ribosomal 30S subunits but not for 70S ribosomes.</text>
</comment>
<dbReference type="GO" id="GO:0005737">
    <property type="term" value="C:cytoplasm"/>
    <property type="evidence" value="ECO:0007669"/>
    <property type="project" value="UniProtKB-SubCell"/>
</dbReference>
<dbReference type="EMBL" id="CP006912">
    <property type="protein sequence ID" value="AHB47459.1"/>
    <property type="molecule type" value="Genomic_DNA"/>
</dbReference>
<dbReference type="InterPro" id="IPR009000">
    <property type="entry name" value="Transl_B-barrel_sf"/>
</dbReference>
<feature type="domain" description="Ribosome maturation factor RimM PRC barrel" evidence="7">
    <location>
        <begin position="110"/>
        <end position="177"/>
    </location>
</feature>
<evidence type="ECO:0000256" key="1">
    <source>
        <dbReference type="ARBA" id="ARBA00022490"/>
    </source>
</evidence>
<dbReference type="AlphaFoldDB" id="V5SBV9"/>
<dbReference type="KEGG" id="hni:W911_02055"/>
<organism evidence="8 9">
    <name type="scientific">Hyphomicrobium nitrativorans NL23</name>
    <dbReference type="NCBI Taxonomy" id="1029756"/>
    <lineage>
        <taxon>Bacteria</taxon>
        <taxon>Pseudomonadati</taxon>
        <taxon>Pseudomonadota</taxon>
        <taxon>Alphaproteobacteria</taxon>
        <taxon>Hyphomicrobiales</taxon>
        <taxon>Hyphomicrobiaceae</taxon>
        <taxon>Hyphomicrobium</taxon>
    </lineage>
</organism>
<dbReference type="Gene3D" id="2.30.30.240">
    <property type="entry name" value="PRC-barrel domain"/>
    <property type="match status" value="1"/>
</dbReference>
<dbReference type="NCBIfam" id="TIGR02273">
    <property type="entry name" value="16S_RimM"/>
    <property type="match status" value="1"/>
</dbReference>
<protein>
    <recommendedName>
        <fullName evidence="5">Ribosome maturation factor RimM</fullName>
    </recommendedName>
</protein>
<evidence type="ECO:0000259" key="6">
    <source>
        <dbReference type="Pfam" id="PF01782"/>
    </source>
</evidence>
<dbReference type="InterPro" id="IPR002676">
    <property type="entry name" value="RimM_N"/>
</dbReference>